<evidence type="ECO:0000313" key="6">
    <source>
        <dbReference type="EMBL" id="VFU18117.1"/>
    </source>
</evidence>
<gene>
    <name evidence="6" type="primary">rplT</name>
    <name evidence="6" type="ORF">SCFA_770013</name>
</gene>
<dbReference type="GO" id="GO:0003735">
    <property type="term" value="F:structural constituent of ribosome"/>
    <property type="evidence" value="ECO:0007669"/>
    <property type="project" value="InterPro"/>
</dbReference>
<dbReference type="GO" id="GO:0006412">
    <property type="term" value="P:translation"/>
    <property type="evidence" value="ECO:0007669"/>
    <property type="project" value="InterPro"/>
</dbReference>
<evidence type="ECO:0000256" key="2">
    <source>
        <dbReference type="ARBA" id="ARBA00022730"/>
    </source>
</evidence>
<dbReference type="FunFam" id="1.10.1900.20:FF:000001">
    <property type="entry name" value="50S ribosomal protein L20"/>
    <property type="match status" value="1"/>
</dbReference>
<dbReference type="Gene3D" id="6.10.160.10">
    <property type="match status" value="1"/>
</dbReference>
<reference evidence="6" key="1">
    <citation type="submission" date="2019-03" db="EMBL/GenBank/DDBJ databases">
        <authorList>
            <person name="Hao L."/>
        </authorList>
    </citation>
    <scope>NUCLEOTIDE SEQUENCE</scope>
</reference>
<proteinExistence type="inferred from homology"/>
<dbReference type="GO" id="GO:0005840">
    <property type="term" value="C:ribosome"/>
    <property type="evidence" value="ECO:0007669"/>
    <property type="project" value="UniProtKB-KW"/>
</dbReference>
<dbReference type="PRINTS" id="PR00062">
    <property type="entry name" value="RIBOSOMALL20"/>
</dbReference>
<dbReference type="PROSITE" id="PS00937">
    <property type="entry name" value="RIBOSOMAL_L20"/>
    <property type="match status" value="1"/>
</dbReference>
<dbReference type="HAMAP" id="MF_00382">
    <property type="entry name" value="Ribosomal_bL20"/>
    <property type="match status" value="1"/>
</dbReference>
<evidence type="ECO:0000256" key="3">
    <source>
        <dbReference type="ARBA" id="ARBA00022884"/>
    </source>
</evidence>
<protein>
    <submittedName>
        <fullName evidence="6">50S ribosomal subunit protein L20</fullName>
    </submittedName>
</protein>
<dbReference type="SUPFAM" id="SSF74731">
    <property type="entry name" value="Ribosomal protein L20"/>
    <property type="match status" value="1"/>
</dbReference>
<dbReference type="NCBIfam" id="TIGR01032">
    <property type="entry name" value="rplT_bact"/>
    <property type="match status" value="1"/>
</dbReference>
<sequence>MRVKRGIIGIRKKRKLHRLTKGFVGGRNNLLRAAKETLERSMAFAYRDRRLRKREFRRLWIARINAAVRERGYTYSRFIHALDAKGVGLDRKVLAEIAVTDPKGFSYIVERVSQS</sequence>
<keyword evidence="4" id="KW-0689">Ribosomal protein</keyword>
<accession>A0A485M5Y1</accession>
<dbReference type="GO" id="GO:0019843">
    <property type="term" value="F:rRNA binding"/>
    <property type="evidence" value="ECO:0007669"/>
    <property type="project" value="UniProtKB-KW"/>
</dbReference>
<dbReference type="EMBL" id="CAADRM010000144">
    <property type="protein sequence ID" value="VFU18117.1"/>
    <property type="molecule type" value="Genomic_DNA"/>
</dbReference>
<dbReference type="InterPro" id="IPR049946">
    <property type="entry name" value="RIBOSOMAL_L20_CS"/>
</dbReference>
<name>A0A485M5Y1_9ZZZZ</name>
<evidence type="ECO:0000256" key="5">
    <source>
        <dbReference type="ARBA" id="ARBA00023274"/>
    </source>
</evidence>
<evidence type="ECO:0000256" key="4">
    <source>
        <dbReference type="ARBA" id="ARBA00022980"/>
    </source>
</evidence>
<dbReference type="CDD" id="cd07026">
    <property type="entry name" value="Ribosomal_L20"/>
    <property type="match status" value="1"/>
</dbReference>
<dbReference type="Gene3D" id="1.10.1900.20">
    <property type="entry name" value="Ribosomal protein L20"/>
    <property type="match status" value="1"/>
</dbReference>
<keyword evidence="2" id="KW-0699">rRNA-binding</keyword>
<keyword evidence="3" id="KW-0694">RNA-binding</keyword>
<dbReference type="InterPro" id="IPR035566">
    <property type="entry name" value="Ribosomal_protein_bL20_C"/>
</dbReference>
<dbReference type="Pfam" id="PF00453">
    <property type="entry name" value="Ribosomal_L20"/>
    <property type="match status" value="1"/>
</dbReference>
<organism evidence="6">
    <name type="scientific">anaerobic digester metagenome</name>
    <dbReference type="NCBI Taxonomy" id="1263854"/>
    <lineage>
        <taxon>unclassified sequences</taxon>
        <taxon>metagenomes</taxon>
        <taxon>ecological metagenomes</taxon>
    </lineage>
</organism>
<comment type="similarity">
    <text evidence="1">Belongs to the bacterial ribosomal protein bL20 family.</text>
</comment>
<dbReference type="PANTHER" id="PTHR10986">
    <property type="entry name" value="39S RIBOSOMAL PROTEIN L20"/>
    <property type="match status" value="1"/>
</dbReference>
<dbReference type="GO" id="GO:1990904">
    <property type="term" value="C:ribonucleoprotein complex"/>
    <property type="evidence" value="ECO:0007669"/>
    <property type="project" value="UniProtKB-KW"/>
</dbReference>
<dbReference type="InterPro" id="IPR005813">
    <property type="entry name" value="Ribosomal_bL20"/>
</dbReference>
<keyword evidence="5" id="KW-0687">Ribonucleoprotein</keyword>
<dbReference type="AlphaFoldDB" id="A0A485M5Y1"/>
<evidence type="ECO:0000256" key="1">
    <source>
        <dbReference type="ARBA" id="ARBA00007698"/>
    </source>
</evidence>